<sequence>MRNELIAAVAFLALGCTGASAGPVANPAPEYKDAKLHAACQDEGTLSSMKVAKPLICVDHKWQQVVFKTNPDGSAQPLVYNGKCSYRFVEGQEQIGTITLKAGQLADVCIPAGWKFQMAASSDSLNWFFNHSESIENVMLVKAMTPGVNSTTWVYASSPNSKEVQKIVVNLRSAK</sequence>
<dbReference type="PROSITE" id="PS51257">
    <property type="entry name" value="PROKAR_LIPOPROTEIN"/>
    <property type="match status" value="1"/>
</dbReference>
<protein>
    <recommendedName>
        <fullName evidence="4">Lipoprotein</fullName>
    </recommendedName>
</protein>
<evidence type="ECO:0008006" key="4">
    <source>
        <dbReference type="Google" id="ProtNLM"/>
    </source>
</evidence>
<organism evidence="2 3">
    <name type="scientific">Chromobacterium fluminis</name>
    <dbReference type="NCBI Taxonomy" id="3044269"/>
    <lineage>
        <taxon>Bacteria</taxon>
        <taxon>Pseudomonadati</taxon>
        <taxon>Pseudomonadota</taxon>
        <taxon>Betaproteobacteria</taxon>
        <taxon>Neisseriales</taxon>
        <taxon>Chromobacteriaceae</taxon>
        <taxon>Chromobacterium</taxon>
    </lineage>
</organism>
<name>A0ABX0LDV0_9NEIS</name>
<evidence type="ECO:0000256" key="1">
    <source>
        <dbReference type="SAM" id="SignalP"/>
    </source>
</evidence>
<accession>A0ABX0LDV0</accession>
<comment type="caution">
    <text evidence="2">The sequence shown here is derived from an EMBL/GenBank/DDBJ whole genome shotgun (WGS) entry which is preliminary data.</text>
</comment>
<gene>
    <name evidence="2" type="ORF">HA052_19720</name>
</gene>
<feature type="signal peptide" evidence="1">
    <location>
        <begin position="1"/>
        <end position="21"/>
    </location>
</feature>
<dbReference type="RefSeq" id="WP_166453232.1">
    <property type="nucleotide sequence ID" value="NZ_JAAOMA010000034.1"/>
</dbReference>
<dbReference type="Proteomes" id="UP001515641">
    <property type="component" value="Unassembled WGS sequence"/>
</dbReference>
<proteinExistence type="predicted"/>
<feature type="chain" id="PRO_5045381779" description="Lipoprotein" evidence="1">
    <location>
        <begin position="22"/>
        <end position="175"/>
    </location>
</feature>
<reference evidence="2 3" key="1">
    <citation type="submission" date="2020-03" db="EMBL/GenBank/DDBJ databases">
        <title>Draft genome sequence of environmentally isolated cultures.</title>
        <authorList>
            <person name="Wilson H.S."/>
            <person name="De Leon M.E."/>
        </authorList>
    </citation>
    <scope>NUCLEOTIDE SEQUENCE [LARGE SCALE GENOMIC DNA]</scope>
    <source>
        <strain evidence="2 3">HSC-31F16</strain>
    </source>
</reference>
<dbReference type="EMBL" id="JAAOMA010000034">
    <property type="protein sequence ID" value="NHR07423.1"/>
    <property type="molecule type" value="Genomic_DNA"/>
</dbReference>
<evidence type="ECO:0000313" key="2">
    <source>
        <dbReference type="EMBL" id="NHR07423.1"/>
    </source>
</evidence>
<keyword evidence="1" id="KW-0732">Signal</keyword>
<keyword evidence="3" id="KW-1185">Reference proteome</keyword>
<evidence type="ECO:0000313" key="3">
    <source>
        <dbReference type="Proteomes" id="UP001515641"/>
    </source>
</evidence>